<proteinExistence type="predicted"/>
<reference evidence="3 4" key="1">
    <citation type="journal article" date="2014" name="Nature">
        <title>An environmental bacterial taxon with a large and distinct metabolic repertoire.</title>
        <authorList>
            <person name="Wilson M.C."/>
            <person name="Mori T."/>
            <person name="Ruckert C."/>
            <person name="Uria A.R."/>
            <person name="Helf M.J."/>
            <person name="Takada K."/>
            <person name="Gernert C."/>
            <person name="Steffens U.A."/>
            <person name="Heycke N."/>
            <person name="Schmitt S."/>
            <person name="Rinke C."/>
            <person name="Helfrich E.J."/>
            <person name="Brachmann A.O."/>
            <person name="Gurgui C."/>
            <person name="Wakimoto T."/>
            <person name="Kracht M."/>
            <person name="Crusemann M."/>
            <person name="Hentschel U."/>
            <person name="Abe I."/>
            <person name="Matsunaga S."/>
            <person name="Kalinowski J."/>
            <person name="Takeyama H."/>
            <person name="Piel J."/>
        </authorList>
    </citation>
    <scope>NUCLEOTIDE SEQUENCE [LARGE SCALE GENOMIC DNA]</scope>
    <source>
        <strain evidence="4">TSY2</strain>
    </source>
</reference>
<dbReference type="EMBL" id="AZHX01001324">
    <property type="protein sequence ID" value="ETX04022.1"/>
    <property type="molecule type" value="Genomic_DNA"/>
</dbReference>
<gene>
    <name evidence="3" type="ORF">ETSY2_31165</name>
</gene>
<evidence type="ECO:0000313" key="4">
    <source>
        <dbReference type="Proteomes" id="UP000019140"/>
    </source>
</evidence>
<evidence type="ECO:0000256" key="1">
    <source>
        <dbReference type="SAM" id="MobiDB-lite"/>
    </source>
</evidence>
<dbReference type="AlphaFoldDB" id="W4M302"/>
<feature type="region of interest" description="Disordered" evidence="1">
    <location>
        <begin position="83"/>
        <end position="103"/>
    </location>
</feature>
<comment type="caution">
    <text evidence="3">The sequence shown here is derived from an EMBL/GenBank/DDBJ whole genome shotgun (WGS) entry which is preliminary data.</text>
</comment>
<sequence length="121" mass="13496">MMLLICFLSLCPASMAMALTLRFAPLDHTFDEVDAFIPSAAVPVAPRFFRILVTRTQVTIGAEDPYLRAIKFVPPIRFQTLSPSAPQPVAHSRTARPRHQLRGPEAFLLRRRQNVAGKTSP</sequence>
<evidence type="ECO:0000313" key="3">
    <source>
        <dbReference type="EMBL" id="ETX04022.1"/>
    </source>
</evidence>
<dbReference type="Proteomes" id="UP000019140">
    <property type="component" value="Unassembled WGS sequence"/>
</dbReference>
<feature type="signal peptide" evidence="2">
    <location>
        <begin position="1"/>
        <end position="18"/>
    </location>
</feature>
<keyword evidence="2" id="KW-0732">Signal</keyword>
<organism evidence="3 4">
    <name type="scientific">Candidatus Entotheonella gemina</name>
    <dbReference type="NCBI Taxonomy" id="1429439"/>
    <lineage>
        <taxon>Bacteria</taxon>
        <taxon>Pseudomonadati</taxon>
        <taxon>Nitrospinota/Tectimicrobiota group</taxon>
        <taxon>Candidatus Tectimicrobiota</taxon>
        <taxon>Candidatus Entotheonellia</taxon>
        <taxon>Candidatus Entotheonellales</taxon>
        <taxon>Candidatus Entotheonellaceae</taxon>
        <taxon>Candidatus Entotheonella</taxon>
    </lineage>
</organism>
<keyword evidence="4" id="KW-1185">Reference proteome</keyword>
<accession>W4M302</accession>
<name>W4M302_9BACT</name>
<protein>
    <recommendedName>
        <fullName evidence="5">Secreted protein</fullName>
    </recommendedName>
</protein>
<evidence type="ECO:0008006" key="5">
    <source>
        <dbReference type="Google" id="ProtNLM"/>
    </source>
</evidence>
<feature type="chain" id="PRO_5004846257" description="Secreted protein" evidence="2">
    <location>
        <begin position="19"/>
        <end position="121"/>
    </location>
</feature>
<dbReference type="HOGENOM" id="CLU_2231668_0_0_7"/>
<evidence type="ECO:0000256" key="2">
    <source>
        <dbReference type="SAM" id="SignalP"/>
    </source>
</evidence>